<evidence type="ECO:0000313" key="3">
    <source>
        <dbReference type="Proteomes" id="UP001320314"/>
    </source>
</evidence>
<dbReference type="CDD" id="cd00093">
    <property type="entry name" value="HTH_XRE"/>
    <property type="match status" value="1"/>
</dbReference>
<proteinExistence type="predicted"/>
<dbReference type="AlphaFoldDB" id="A0ABD4SCI3"/>
<accession>A0ABD4SCI3</accession>
<feature type="domain" description="HTH cro/C1-type" evidence="1">
    <location>
        <begin position="6"/>
        <end position="59"/>
    </location>
</feature>
<dbReference type="EMBL" id="JAJNUD010000017">
    <property type="protein sequence ID" value="MCD5518353.1"/>
    <property type="molecule type" value="Genomic_DNA"/>
</dbReference>
<reference evidence="2 3" key="1">
    <citation type="submission" date="2021-12" db="EMBL/GenBank/DDBJ databases">
        <title>Antimicrobial susceptibility of Lactobacillus delbrueckii subsp. lactis obtained from milk products and other habitats.</title>
        <authorList>
            <person name="Shani N."/>
        </authorList>
    </citation>
    <scope>NUCLEOTIDE SEQUENCE [LARGE SCALE GENOMIC DNA]</scope>
    <source>
        <strain evidence="2 3">CIRM BIA 266</strain>
    </source>
</reference>
<dbReference type="Pfam" id="PF01381">
    <property type="entry name" value="HTH_3"/>
    <property type="match status" value="1"/>
</dbReference>
<evidence type="ECO:0000313" key="2">
    <source>
        <dbReference type="EMBL" id="MCD5518353.1"/>
    </source>
</evidence>
<dbReference type="Pfam" id="PF21259">
    <property type="entry name" value="Rgg_C"/>
    <property type="match status" value="1"/>
</dbReference>
<dbReference type="PROSITE" id="PS50943">
    <property type="entry name" value="HTH_CROC1"/>
    <property type="match status" value="1"/>
</dbReference>
<organism evidence="2 3">
    <name type="scientific">Lactobacillus delbrueckii subsp. allosunkii</name>
    <dbReference type="NCBI Taxonomy" id="1050107"/>
    <lineage>
        <taxon>Bacteria</taxon>
        <taxon>Bacillati</taxon>
        <taxon>Bacillota</taxon>
        <taxon>Bacilli</taxon>
        <taxon>Lactobacillales</taxon>
        <taxon>Lactobacillaceae</taxon>
        <taxon>Lactobacillus</taxon>
    </lineage>
</organism>
<dbReference type="InterPro" id="IPR053163">
    <property type="entry name" value="HTH-type_regulator_Rgg"/>
</dbReference>
<dbReference type="SUPFAM" id="SSF47413">
    <property type="entry name" value="lambda repressor-like DNA-binding domains"/>
    <property type="match status" value="1"/>
</dbReference>
<comment type="caution">
    <text evidence="2">The sequence shown here is derived from an EMBL/GenBank/DDBJ whole genome shotgun (WGS) entry which is preliminary data.</text>
</comment>
<name>A0ABD4SCI3_9LACO</name>
<dbReference type="RefSeq" id="WP_003611728.1">
    <property type="nucleotide sequence ID" value="NZ_JAJNUD010000017.1"/>
</dbReference>
<protein>
    <submittedName>
        <fullName evidence="2">Helix-turn-helix domain-containing protein</fullName>
    </submittedName>
</protein>
<dbReference type="InterPro" id="IPR011990">
    <property type="entry name" value="TPR-like_helical_dom_sf"/>
</dbReference>
<dbReference type="Gene3D" id="1.25.40.10">
    <property type="entry name" value="Tetratricopeptide repeat domain"/>
    <property type="match status" value="1"/>
</dbReference>
<gene>
    <name evidence="2" type="ORF">LOB39_07250</name>
</gene>
<evidence type="ECO:0000259" key="1">
    <source>
        <dbReference type="PROSITE" id="PS50943"/>
    </source>
</evidence>
<dbReference type="InterPro" id="IPR010057">
    <property type="entry name" value="Transcription_activator_Rgg_C"/>
</dbReference>
<dbReference type="InterPro" id="IPR001387">
    <property type="entry name" value="Cro/C1-type_HTH"/>
</dbReference>
<dbReference type="PANTHER" id="PTHR37038">
    <property type="entry name" value="TRANSCRIPTIONAL REGULATOR-RELATED"/>
    <property type="match status" value="1"/>
</dbReference>
<dbReference type="Proteomes" id="UP001320314">
    <property type="component" value="Unassembled WGS sequence"/>
</dbReference>
<dbReference type="InterPro" id="IPR010982">
    <property type="entry name" value="Lambda_DNA-bd_dom_sf"/>
</dbReference>
<dbReference type="SMART" id="SM00530">
    <property type="entry name" value="HTH_XRE"/>
    <property type="match status" value="1"/>
</dbReference>
<sequence>MIGQIFKQLRKSKHLTLSAVAHDIISISQLSRWENGTVDIPLNIFLALLARINVSPREFLSMTAIEDGRNNSFFNQLAILYRQKQSDKVYQLFLENIASYHRNNNVDHLFQAAATANIFYDLTKKNCFSAKDKAALVSALTSSEHWNLQTIRALGNSVFILPVELVFDLSNKLLNDLNYLHNLNFELYLDAWVTIINSDLILIIKNFGLAQKLFKNIKKIALPPLLSSIKIRISFLELLIEYRVNHDSHALQSFLDALELIGMADLKDDLLSEWALIDDTLI</sequence>